<protein>
    <submittedName>
        <fullName evidence="1">Uncharacterized protein</fullName>
    </submittedName>
</protein>
<organism evidence="1 2">
    <name type="scientific">Streptomyces violaceoruber</name>
    <dbReference type="NCBI Taxonomy" id="1935"/>
    <lineage>
        <taxon>Bacteria</taxon>
        <taxon>Bacillati</taxon>
        <taxon>Actinomycetota</taxon>
        <taxon>Actinomycetes</taxon>
        <taxon>Kitasatosporales</taxon>
        <taxon>Streptomycetaceae</taxon>
        <taxon>Streptomyces</taxon>
        <taxon>Streptomyces violaceoruber group</taxon>
    </lineage>
</organism>
<reference evidence="1 2" key="1">
    <citation type="submission" date="2017-03" db="EMBL/GenBank/DDBJ databases">
        <title>Complete Genome Sequence of a natural compounds producer, Streptomyces violaceus S21.</title>
        <authorList>
            <person name="Zhong C."/>
            <person name="Zhao Z."/>
            <person name="Fu J."/>
            <person name="Zong G."/>
            <person name="Qin R."/>
            <person name="Cao G."/>
        </authorList>
    </citation>
    <scope>NUCLEOTIDE SEQUENCE [LARGE SCALE GENOMIC DNA]</scope>
    <source>
        <strain evidence="1 2">S21</strain>
    </source>
</reference>
<evidence type="ECO:0000313" key="2">
    <source>
        <dbReference type="Proteomes" id="UP000192445"/>
    </source>
</evidence>
<dbReference type="AlphaFoldDB" id="A0A1V0UEP0"/>
<sequence>MNGLPVRNGGDDVLCLFLEPYGDVFWLKPGDEFTVLPGEGVPDPQFTVEMVKHRLIVWVFEGGDPAKVVVDCTVVDSGGNELPEGHQWPDGRSPY</sequence>
<dbReference type="Proteomes" id="UP000192445">
    <property type="component" value="Chromosome"/>
</dbReference>
<proteinExistence type="predicted"/>
<accession>A0A1V0UEP0</accession>
<dbReference type="EMBL" id="CP020570">
    <property type="protein sequence ID" value="ARF63601.1"/>
    <property type="molecule type" value="Genomic_DNA"/>
</dbReference>
<evidence type="ECO:0000313" key="1">
    <source>
        <dbReference type="EMBL" id="ARF63601.1"/>
    </source>
</evidence>
<dbReference type="OrthoDB" id="4329452at2"/>
<name>A0A1V0UEP0_STRVN</name>
<dbReference type="RefSeq" id="WP_030855016.1">
    <property type="nucleotide sequence ID" value="NZ_CP020570.1"/>
</dbReference>
<dbReference type="KEGG" id="svu:B1H20_21130"/>
<gene>
    <name evidence="1" type="ORF">B1H20_21130</name>
</gene>